<dbReference type="EMBL" id="KI395136">
    <property type="protein sequence ID" value="ERM98925.1"/>
    <property type="molecule type" value="Genomic_DNA"/>
</dbReference>
<evidence type="ECO:0000256" key="1">
    <source>
        <dbReference type="ARBA" id="ARBA00022676"/>
    </source>
</evidence>
<evidence type="ECO:0008006" key="9">
    <source>
        <dbReference type="Google" id="ProtNLM"/>
    </source>
</evidence>
<reference evidence="8" key="1">
    <citation type="journal article" date="2013" name="Science">
        <title>The Amborella genome and the evolution of flowering plants.</title>
        <authorList>
            <consortium name="Amborella Genome Project"/>
        </authorList>
    </citation>
    <scope>NUCLEOTIDE SEQUENCE [LARGE SCALE GENOMIC DNA]</scope>
</reference>
<dbReference type="InterPro" id="IPR001357">
    <property type="entry name" value="BRCT_dom"/>
</dbReference>
<evidence type="ECO:0000313" key="7">
    <source>
        <dbReference type="EMBL" id="ERM98925.1"/>
    </source>
</evidence>
<keyword evidence="2" id="KW-0808">Transferase</keyword>
<dbReference type="InterPro" id="IPR004102">
    <property type="entry name" value="Poly(ADP-ribose)pol_reg_dom"/>
</dbReference>
<feature type="domain" description="BRCT" evidence="5">
    <location>
        <begin position="1"/>
        <end position="35"/>
    </location>
</feature>
<sequence length="262" mass="30274">MSFMWQEKNIPVVSEGWLKDSIGKQSAQLLDAYDVLSDLSPDGCSIALDKQDISDEALETISAELFEKITGNEFEPWEREKFQKKPKKVYPIDMDDGVDVRYGGLDPRQLGVAVTHCQLDPLVANLMKVLCSRKIYQYCMMEMGHDSPDLPLGMLAEVHIQRCQEVLMEFRELLRNEKGTRAKKDASCYIFSNRRHYRQHRLRNGIQRQGAFSLNKGQLKIKKFIFFEVCFALPENDSPKHARRPQLPMDQHLEGQNEPCFC</sequence>
<gene>
    <name evidence="7" type="ORF">AMTR_s00114p00109380</name>
</gene>
<dbReference type="Gene3D" id="1.20.142.10">
    <property type="entry name" value="Poly(ADP-ribose) polymerase, regulatory domain"/>
    <property type="match status" value="1"/>
</dbReference>
<dbReference type="InterPro" id="IPR050800">
    <property type="entry name" value="ARTD/PARP"/>
</dbReference>
<dbReference type="GO" id="GO:0003950">
    <property type="term" value="F:NAD+ poly-ADP-ribosyltransferase activity"/>
    <property type="evidence" value="ECO:0007669"/>
    <property type="project" value="InterPro"/>
</dbReference>
<dbReference type="PANTHER" id="PTHR10459:SF106">
    <property type="entry name" value="PROTEIN ADP-RIBOSYLTRANSFERASE PARP3"/>
    <property type="match status" value="1"/>
</dbReference>
<dbReference type="SUPFAM" id="SSF47587">
    <property type="entry name" value="Domain of poly(ADP-ribose) polymerase"/>
    <property type="match status" value="1"/>
</dbReference>
<dbReference type="eggNOG" id="KOG1037">
    <property type="taxonomic scope" value="Eukaryota"/>
</dbReference>
<evidence type="ECO:0000259" key="6">
    <source>
        <dbReference type="PROSITE" id="PS51060"/>
    </source>
</evidence>
<protein>
    <recommendedName>
        <fullName evidence="9">BRCT domain-containing protein</fullName>
    </recommendedName>
</protein>
<dbReference type="PROSITE" id="PS50172">
    <property type="entry name" value="BRCT"/>
    <property type="match status" value="1"/>
</dbReference>
<dbReference type="HOGENOM" id="CLU_1062984_0_0_1"/>
<proteinExistence type="predicted"/>
<name>W1NUH7_AMBTC</name>
<dbReference type="PROSITE" id="PS51060">
    <property type="entry name" value="PARP_ALPHA_HD"/>
    <property type="match status" value="1"/>
</dbReference>
<dbReference type="AlphaFoldDB" id="W1NUH7"/>
<dbReference type="Proteomes" id="UP000017836">
    <property type="component" value="Unassembled WGS sequence"/>
</dbReference>
<dbReference type="PANTHER" id="PTHR10459">
    <property type="entry name" value="DNA LIGASE"/>
    <property type="match status" value="1"/>
</dbReference>
<evidence type="ECO:0000256" key="3">
    <source>
        <dbReference type="ARBA" id="ARBA00023027"/>
    </source>
</evidence>
<evidence type="ECO:0000259" key="5">
    <source>
        <dbReference type="PROSITE" id="PS50172"/>
    </source>
</evidence>
<dbReference type="STRING" id="13333.W1NUH7"/>
<feature type="domain" description="PARP alpha-helical" evidence="6">
    <location>
        <begin position="116"/>
        <end position="262"/>
    </location>
</feature>
<dbReference type="InterPro" id="IPR036616">
    <property type="entry name" value="Poly(ADP-ribose)pol_reg_dom_sf"/>
</dbReference>
<organism evidence="7 8">
    <name type="scientific">Amborella trichopoda</name>
    <dbReference type="NCBI Taxonomy" id="13333"/>
    <lineage>
        <taxon>Eukaryota</taxon>
        <taxon>Viridiplantae</taxon>
        <taxon>Streptophyta</taxon>
        <taxon>Embryophyta</taxon>
        <taxon>Tracheophyta</taxon>
        <taxon>Spermatophyta</taxon>
        <taxon>Magnoliopsida</taxon>
        <taxon>Amborellales</taxon>
        <taxon>Amborellaceae</taxon>
        <taxon>Amborella</taxon>
    </lineage>
</organism>
<evidence type="ECO:0000313" key="8">
    <source>
        <dbReference type="Proteomes" id="UP000017836"/>
    </source>
</evidence>
<keyword evidence="1" id="KW-0328">Glycosyltransferase</keyword>
<dbReference type="Gramene" id="ERM98925">
    <property type="protein sequence ID" value="ERM98925"/>
    <property type="gene ID" value="AMTR_s00114p00109380"/>
</dbReference>
<evidence type="ECO:0000256" key="4">
    <source>
        <dbReference type="SAM" id="MobiDB-lite"/>
    </source>
</evidence>
<keyword evidence="3" id="KW-0520">NAD</keyword>
<feature type="region of interest" description="Disordered" evidence="4">
    <location>
        <begin position="238"/>
        <end position="262"/>
    </location>
</feature>
<keyword evidence="8" id="KW-1185">Reference proteome</keyword>
<evidence type="ECO:0000256" key="2">
    <source>
        <dbReference type="ARBA" id="ARBA00022679"/>
    </source>
</evidence>
<accession>W1NUH7</accession>
<dbReference type="Pfam" id="PF02877">
    <property type="entry name" value="PARP_reg"/>
    <property type="match status" value="1"/>
</dbReference>